<dbReference type="Proteomes" id="UP000659654">
    <property type="component" value="Unassembled WGS sequence"/>
</dbReference>
<evidence type="ECO:0000313" key="8">
    <source>
        <dbReference type="EMBL" id="CAD5234165.1"/>
    </source>
</evidence>
<dbReference type="InterPro" id="IPR039748">
    <property type="entry name" value="RPC3"/>
</dbReference>
<protein>
    <recommendedName>
        <fullName evidence="5">DNA-directed RNA polymerase III subunit RPC3</fullName>
        <shortName evidence="5">RNA polymerase III subunit C3</shortName>
    </recommendedName>
</protein>
<organism evidence="8 9">
    <name type="scientific">Bursaphelenchus xylophilus</name>
    <name type="common">Pinewood nematode worm</name>
    <name type="synonym">Aphelenchoides xylophilus</name>
    <dbReference type="NCBI Taxonomy" id="6326"/>
    <lineage>
        <taxon>Eukaryota</taxon>
        <taxon>Metazoa</taxon>
        <taxon>Ecdysozoa</taxon>
        <taxon>Nematoda</taxon>
        <taxon>Chromadorea</taxon>
        <taxon>Rhabditida</taxon>
        <taxon>Tylenchina</taxon>
        <taxon>Tylenchomorpha</taxon>
        <taxon>Aphelenchoidea</taxon>
        <taxon>Aphelenchoididae</taxon>
        <taxon>Bursaphelenchus</taxon>
    </lineage>
</organism>
<evidence type="ECO:0000313" key="9">
    <source>
        <dbReference type="Proteomes" id="UP000659654"/>
    </source>
</evidence>
<comment type="similarity">
    <text evidence="5">Belongs to the eukaryotic RPC3/POLR3C RNA polymerase subunit family.</text>
</comment>
<feature type="domain" description="DNA-directed RNA polymerase III subunit RPC3 winged-helix" evidence="7">
    <location>
        <begin position="325"/>
        <end position="400"/>
    </location>
</feature>
<dbReference type="InterPro" id="IPR008806">
    <property type="entry name" value="RNA_pol_III_Rpc82_C"/>
</dbReference>
<keyword evidence="2 5" id="KW-0240">DNA-directed RNA polymerase</keyword>
<dbReference type="GO" id="GO:0003697">
    <property type="term" value="F:single-stranded DNA binding"/>
    <property type="evidence" value="ECO:0007669"/>
    <property type="project" value="UniProtKB-UniRule"/>
</dbReference>
<proteinExistence type="inferred from homology"/>
<dbReference type="GO" id="GO:0005666">
    <property type="term" value="C:RNA polymerase III complex"/>
    <property type="evidence" value="ECO:0007669"/>
    <property type="project" value="UniProtKB-UniRule"/>
</dbReference>
<comment type="caution">
    <text evidence="8">The sequence shown here is derived from an EMBL/GenBank/DDBJ whole genome shotgun (WGS) entry which is preliminary data.</text>
</comment>
<sequence length="535" mass="61222">MASTSKALLCEAILEDYFGYYICEVGKSLLKSDQTFRSIHKNVRTQCRSLDVKKALVVLENYDLLGFRLTPRGIVYNIIPDNVIRFCRIFRAIRAIKQRYLDIGEAIAEEVFSKGRTTFQNCSDSLVARLNLDPEKIKQAFGHLVSGQILRKVNDVVSSESGVPVFAQTAQPFVFRPPNSAKTKISESGATKRLAEESESISEDVWQFNWNRVDHILRDELVLKCVKESEEYDSKDALIWNCLLQVADQGTNLDTIQSDAIAVQTVCQYLKEETGIAHGWEDVDRRLASVAKCIETPIRRMGDTGGGLYVVDYYAAFESLCYAHVENVILELIDERAVRIFRLVRRHINIEEDQLPKAAMLASKEAKEIAYALLESGFIHNRPIAKTNDFAPARTFYFYSHKMPELVDTMIIKSLDAIRNICCRRIAEVKKNEVLLTTGEKMDTIILSIQNDASLTEEDRNAQTQEVKNMYMTEEDKRNLERHRNSQRRLHSTEINLEESLFIFQLCDQFQKLKSRSFAAQLASKKRRRNVEMGA</sequence>
<dbReference type="Proteomes" id="UP000582659">
    <property type="component" value="Unassembled WGS sequence"/>
</dbReference>
<comment type="subunit">
    <text evidence="5">Component of the RNA polymerase III (Pol III) complex consisting of 17 subunits.</text>
</comment>
<comment type="subcellular location">
    <subcellularLocation>
        <location evidence="1 5">Nucleus</location>
    </subcellularLocation>
</comment>
<dbReference type="AlphaFoldDB" id="A0A7I8X045"/>
<dbReference type="Pfam" id="PF05645">
    <property type="entry name" value="RNA_pol_Rpc82"/>
    <property type="match status" value="1"/>
</dbReference>
<reference evidence="8" key="1">
    <citation type="submission" date="2020-09" db="EMBL/GenBank/DDBJ databases">
        <authorList>
            <person name="Kikuchi T."/>
        </authorList>
    </citation>
    <scope>NUCLEOTIDE SEQUENCE</scope>
    <source>
        <strain evidence="8">Ka4C1</strain>
    </source>
</reference>
<keyword evidence="3 5" id="KW-0804">Transcription</keyword>
<feature type="domain" description="RNA polymerase III Rpc82 C -terminal" evidence="6">
    <location>
        <begin position="179"/>
        <end position="320"/>
    </location>
</feature>
<evidence type="ECO:0000256" key="3">
    <source>
        <dbReference type="ARBA" id="ARBA00023163"/>
    </source>
</evidence>
<evidence type="ECO:0000259" key="6">
    <source>
        <dbReference type="Pfam" id="PF05645"/>
    </source>
</evidence>
<dbReference type="GO" id="GO:0006351">
    <property type="term" value="P:DNA-templated transcription"/>
    <property type="evidence" value="ECO:0007669"/>
    <property type="project" value="InterPro"/>
</dbReference>
<keyword evidence="9" id="KW-1185">Reference proteome</keyword>
<dbReference type="SMR" id="A0A7I8X045"/>
<dbReference type="InterPro" id="IPR055207">
    <property type="entry name" value="POLR3C_WHD"/>
</dbReference>
<evidence type="ECO:0000256" key="4">
    <source>
        <dbReference type="ARBA" id="ARBA00023242"/>
    </source>
</evidence>
<dbReference type="EMBL" id="CAJFCV020000006">
    <property type="protein sequence ID" value="CAG9129761.1"/>
    <property type="molecule type" value="Genomic_DNA"/>
</dbReference>
<keyword evidence="4 5" id="KW-0539">Nucleus</keyword>
<dbReference type="Pfam" id="PF22536">
    <property type="entry name" value="WHD_POLR3C"/>
    <property type="match status" value="1"/>
</dbReference>
<evidence type="ECO:0000256" key="5">
    <source>
        <dbReference type="RuleBase" id="RU367076"/>
    </source>
</evidence>
<comment type="function">
    <text evidence="5">DNA-dependent RNA polymerase catalyzes the transcription of DNA into RNA using the four ribonucleoside triphosphates as substrates. Specific core component of RNA polymerase III which synthesizes small RNAs, such as 5S rRNA and tRNAs.</text>
</comment>
<dbReference type="Gene3D" id="1.10.10.10">
    <property type="entry name" value="Winged helix-like DNA-binding domain superfamily/Winged helix DNA-binding domain"/>
    <property type="match status" value="4"/>
</dbReference>
<dbReference type="EMBL" id="CAJFDI010000006">
    <property type="protein sequence ID" value="CAD5234165.1"/>
    <property type="molecule type" value="Genomic_DNA"/>
</dbReference>
<dbReference type="PANTHER" id="PTHR12949:SF0">
    <property type="entry name" value="DNA-DIRECTED RNA POLYMERASE III SUBUNIT RPC3"/>
    <property type="match status" value="1"/>
</dbReference>
<dbReference type="Gene3D" id="6.10.140.1450">
    <property type="match status" value="1"/>
</dbReference>
<gene>
    <name evidence="8" type="ORF">BXYJ_LOCUS14256</name>
</gene>
<evidence type="ECO:0000256" key="1">
    <source>
        <dbReference type="ARBA" id="ARBA00004123"/>
    </source>
</evidence>
<dbReference type="InterPro" id="IPR036388">
    <property type="entry name" value="WH-like_DNA-bd_sf"/>
</dbReference>
<evidence type="ECO:0000259" key="7">
    <source>
        <dbReference type="Pfam" id="PF22536"/>
    </source>
</evidence>
<evidence type="ECO:0000256" key="2">
    <source>
        <dbReference type="ARBA" id="ARBA00022478"/>
    </source>
</evidence>
<dbReference type="OrthoDB" id="272392at2759"/>
<dbReference type="PANTHER" id="PTHR12949">
    <property type="entry name" value="RNA POLYMERASE III DNA DIRECTED -RELATED"/>
    <property type="match status" value="1"/>
</dbReference>
<name>A0A7I8X045_BURXY</name>
<accession>A0A7I8X045</accession>